<name>A0A6A6XAF6_9PLEO</name>
<dbReference type="AlphaFoldDB" id="A0A6A6XAF6"/>
<sequence length="384" mass="43988">MTGTGSLLQRLKSCASFSKSITRINYSTSAPTSDHLGPLRRDEHQSFRVRKDRKGSPLPLPPVLDQVVLEERARWEKTKAQPRVEQFTLFQKKLWENPYAHALASPVRQCRSTFLLLPSALLITLHARLHPETSDPWLLPVNLTTKNVHLGTPFRFLGRKIVAQHLGKKAAWKGGIYTRIIEKLGATKVSKMVWREDMPDLILSLLRKNLLNKLRWHFNQSGQMVGCASPRKEDIEQINDVSCVLYFGSLKSHADELHDWSLAILKEVEFQAKYWAGGQNEARDPHLLRSATHTPPAWWRGPLIPELQPRIRFPPLEFKTTDWRGIKVAVYSLTDLLGEDSMRDLVRGTKFDRERFVVLRRGRHNVPVELGLMQLQAYLVAPGL</sequence>
<reference evidence="1" key="1">
    <citation type="journal article" date="2020" name="Stud. Mycol.">
        <title>101 Dothideomycetes genomes: a test case for predicting lifestyles and emergence of pathogens.</title>
        <authorList>
            <person name="Haridas S."/>
            <person name="Albert R."/>
            <person name="Binder M."/>
            <person name="Bloem J."/>
            <person name="Labutti K."/>
            <person name="Salamov A."/>
            <person name="Andreopoulos B."/>
            <person name="Baker S."/>
            <person name="Barry K."/>
            <person name="Bills G."/>
            <person name="Bluhm B."/>
            <person name="Cannon C."/>
            <person name="Castanera R."/>
            <person name="Culley D."/>
            <person name="Daum C."/>
            <person name="Ezra D."/>
            <person name="Gonzalez J."/>
            <person name="Henrissat B."/>
            <person name="Kuo A."/>
            <person name="Liang C."/>
            <person name="Lipzen A."/>
            <person name="Lutzoni F."/>
            <person name="Magnuson J."/>
            <person name="Mondo S."/>
            <person name="Nolan M."/>
            <person name="Ohm R."/>
            <person name="Pangilinan J."/>
            <person name="Park H.-J."/>
            <person name="Ramirez L."/>
            <person name="Alfaro M."/>
            <person name="Sun H."/>
            <person name="Tritt A."/>
            <person name="Yoshinaga Y."/>
            <person name="Zwiers L.-H."/>
            <person name="Turgeon B."/>
            <person name="Goodwin S."/>
            <person name="Spatafora J."/>
            <person name="Crous P."/>
            <person name="Grigoriev I."/>
        </authorList>
    </citation>
    <scope>NUCLEOTIDE SEQUENCE</scope>
    <source>
        <strain evidence="1">CBS 109.77</strain>
    </source>
</reference>
<accession>A0A6A6XAF6</accession>
<evidence type="ECO:0000313" key="1">
    <source>
        <dbReference type="EMBL" id="KAF2793134.1"/>
    </source>
</evidence>
<dbReference type="OrthoDB" id="3363286at2759"/>
<keyword evidence="2" id="KW-1185">Reference proteome</keyword>
<protein>
    <submittedName>
        <fullName evidence="1">Uncharacterized protein</fullName>
    </submittedName>
</protein>
<dbReference type="EMBL" id="MU001940">
    <property type="protein sequence ID" value="KAF2793134.1"/>
    <property type="molecule type" value="Genomic_DNA"/>
</dbReference>
<organism evidence="1 2">
    <name type="scientific">Melanomma pulvis-pyrius CBS 109.77</name>
    <dbReference type="NCBI Taxonomy" id="1314802"/>
    <lineage>
        <taxon>Eukaryota</taxon>
        <taxon>Fungi</taxon>
        <taxon>Dikarya</taxon>
        <taxon>Ascomycota</taxon>
        <taxon>Pezizomycotina</taxon>
        <taxon>Dothideomycetes</taxon>
        <taxon>Pleosporomycetidae</taxon>
        <taxon>Pleosporales</taxon>
        <taxon>Melanommataceae</taxon>
        <taxon>Melanomma</taxon>
    </lineage>
</organism>
<evidence type="ECO:0000313" key="2">
    <source>
        <dbReference type="Proteomes" id="UP000799757"/>
    </source>
</evidence>
<gene>
    <name evidence="1" type="ORF">K505DRAFT_306287</name>
</gene>
<proteinExistence type="predicted"/>
<dbReference type="Proteomes" id="UP000799757">
    <property type="component" value="Unassembled WGS sequence"/>
</dbReference>